<evidence type="ECO:0000313" key="5">
    <source>
        <dbReference type="Proteomes" id="UP001046870"/>
    </source>
</evidence>
<evidence type="ECO:0000313" key="4">
    <source>
        <dbReference type="EMBL" id="KAG7476573.1"/>
    </source>
</evidence>
<keyword evidence="5" id="KW-1185">Reference proteome</keyword>
<sequence>MDLKVAAVLLVLCATVTITEGAIPKCCVATTKLIPPHILRKVDKFDVQTSHGTCEIDALILHVKGKKYCAHPDVKRILRQVQRNRREKQRVKLDWITKR</sequence>
<gene>
    <name evidence="4" type="ORF">MATL_G00084420</name>
</gene>
<protein>
    <recommendedName>
        <fullName evidence="3">Chemokine interleukin-8-like domain-containing protein</fullName>
    </recommendedName>
</protein>
<dbReference type="InterPro" id="IPR001811">
    <property type="entry name" value="Chemokine_IL8-like_dom"/>
</dbReference>
<dbReference type="AlphaFoldDB" id="A0A9D3T769"/>
<dbReference type="Gene3D" id="2.40.50.40">
    <property type="match status" value="1"/>
</dbReference>
<dbReference type="OrthoDB" id="8905061at2759"/>
<proteinExistence type="predicted"/>
<feature type="signal peptide" evidence="2">
    <location>
        <begin position="1"/>
        <end position="21"/>
    </location>
</feature>
<organism evidence="4 5">
    <name type="scientific">Megalops atlanticus</name>
    <name type="common">Tarpon</name>
    <name type="synonym">Clupea gigantea</name>
    <dbReference type="NCBI Taxonomy" id="7932"/>
    <lineage>
        <taxon>Eukaryota</taxon>
        <taxon>Metazoa</taxon>
        <taxon>Chordata</taxon>
        <taxon>Craniata</taxon>
        <taxon>Vertebrata</taxon>
        <taxon>Euteleostomi</taxon>
        <taxon>Actinopterygii</taxon>
        <taxon>Neopterygii</taxon>
        <taxon>Teleostei</taxon>
        <taxon>Elopiformes</taxon>
        <taxon>Megalopidae</taxon>
        <taxon>Megalops</taxon>
    </lineage>
</organism>
<dbReference type="GO" id="GO:0005615">
    <property type="term" value="C:extracellular space"/>
    <property type="evidence" value="ECO:0007669"/>
    <property type="project" value="UniProtKB-KW"/>
</dbReference>
<evidence type="ECO:0000259" key="3">
    <source>
        <dbReference type="Pfam" id="PF00048"/>
    </source>
</evidence>
<dbReference type="SUPFAM" id="SSF54117">
    <property type="entry name" value="Interleukin 8-like chemokines"/>
    <property type="match status" value="1"/>
</dbReference>
<keyword evidence="2" id="KW-0732">Signal</keyword>
<feature type="chain" id="PRO_5039344807" description="Chemokine interleukin-8-like domain-containing protein" evidence="2">
    <location>
        <begin position="22"/>
        <end position="99"/>
    </location>
</feature>
<comment type="caution">
    <text evidence="4">The sequence shown here is derived from an EMBL/GenBank/DDBJ whole genome shotgun (WGS) entry which is preliminary data.</text>
</comment>
<keyword evidence="1" id="KW-0202">Cytokine</keyword>
<dbReference type="EMBL" id="JAFDVH010000006">
    <property type="protein sequence ID" value="KAG7476573.1"/>
    <property type="molecule type" value="Genomic_DNA"/>
</dbReference>
<accession>A0A9D3T769</accession>
<dbReference type="Proteomes" id="UP001046870">
    <property type="component" value="Chromosome 6"/>
</dbReference>
<dbReference type="GO" id="GO:0008009">
    <property type="term" value="F:chemokine activity"/>
    <property type="evidence" value="ECO:0007669"/>
    <property type="project" value="InterPro"/>
</dbReference>
<dbReference type="Pfam" id="PF00048">
    <property type="entry name" value="IL8"/>
    <property type="match status" value="1"/>
</dbReference>
<name>A0A9D3T769_MEGAT</name>
<dbReference type="GO" id="GO:0006955">
    <property type="term" value="P:immune response"/>
    <property type="evidence" value="ECO:0007669"/>
    <property type="project" value="InterPro"/>
</dbReference>
<reference evidence="4" key="1">
    <citation type="submission" date="2021-01" db="EMBL/GenBank/DDBJ databases">
        <authorList>
            <person name="Zahm M."/>
            <person name="Roques C."/>
            <person name="Cabau C."/>
            <person name="Klopp C."/>
            <person name="Donnadieu C."/>
            <person name="Jouanno E."/>
            <person name="Lampietro C."/>
            <person name="Louis A."/>
            <person name="Herpin A."/>
            <person name="Echchiki A."/>
            <person name="Berthelot C."/>
            <person name="Parey E."/>
            <person name="Roest-Crollius H."/>
            <person name="Braasch I."/>
            <person name="Postlethwait J."/>
            <person name="Bobe J."/>
            <person name="Montfort J."/>
            <person name="Bouchez O."/>
            <person name="Begum T."/>
            <person name="Mejri S."/>
            <person name="Adams A."/>
            <person name="Chen W.-J."/>
            <person name="Guiguen Y."/>
        </authorList>
    </citation>
    <scope>NUCLEOTIDE SEQUENCE</scope>
    <source>
        <strain evidence="4">YG-15Mar2019-1</strain>
        <tissue evidence="4">Brain</tissue>
    </source>
</reference>
<feature type="domain" description="Chemokine interleukin-8-like" evidence="3">
    <location>
        <begin position="25"/>
        <end position="77"/>
    </location>
</feature>
<evidence type="ECO:0000256" key="1">
    <source>
        <dbReference type="ARBA" id="ARBA00022514"/>
    </source>
</evidence>
<evidence type="ECO:0000256" key="2">
    <source>
        <dbReference type="SAM" id="SignalP"/>
    </source>
</evidence>
<dbReference type="InterPro" id="IPR036048">
    <property type="entry name" value="Interleukin_8-like_sf"/>
</dbReference>